<dbReference type="Proteomes" id="UP000677537">
    <property type="component" value="Unassembled WGS sequence"/>
</dbReference>
<accession>A0A940N1Z9</accession>
<name>A0A940N1Z9_9PROT</name>
<evidence type="ECO:0000313" key="3">
    <source>
        <dbReference type="Proteomes" id="UP000677537"/>
    </source>
</evidence>
<organism evidence="2 3">
    <name type="scientific">Roseomonas indoligenes</name>
    <dbReference type="NCBI Taxonomy" id="2820811"/>
    <lineage>
        <taxon>Bacteria</taxon>
        <taxon>Pseudomonadati</taxon>
        <taxon>Pseudomonadota</taxon>
        <taxon>Alphaproteobacteria</taxon>
        <taxon>Acetobacterales</taxon>
        <taxon>Roseomonadaceae</taxon>
        <taxon>Roseomonas</taxon>
    </lineage>
</organism>
<proteinExistence type="predicted"/>
<dbReference type="EMBL" id="JAGIZA010000021">
    <property type="protein sequence ID" value="MBP0495758.1"/>
    <property type="molecule type" value="Genomic_DNA"/>
</dbReference>
<protein>
    <submittedName>
        <fullName evidence="2">Uncharacterized protein</fullName>
    </submittedName>
</protein>
<comment type="caution">
    <text evidence="2">The sequence shown here is derived from an EMBL/GenBank/DDBJ whole genome shotgun (WGS) entry which is preliminary data.</text>
</comment>
<keyword evidence="1" id="KW-0732">Signal</keyword>
<gene>
    <name evidence="2" type="ORF">J5Y10_23440</name>
</gene>
<sequence length="120" mass="12148">MITLLGIIAAVAIASTAPAMANGQSAPLLSAAPLLTEAVFAPPSPGVASPIIPVAEGCGPGRWRGSWGGCRGPGPGYFYAPPPPPVYYGGNGCPPGFWRGPWGHCRDTPYHGALPGGGWR</sequence>
<dbReference type="InterPro" id="IPR058110">
    <property type="entry name" value="GCG_CRPN_dom"/>
</dbReference>
<feature type="signal peptide" evidence="1">
    <location>
        <begin position="1"/>
        <end position="21"/>
    </location>
</feature>
<keyword evidence="3" id="KW-1185">Reference proteome</keyword>
<evidence type="ECO:0000313" key="2">
    <source>
        <dbReference type="EMBL" id="MBP0495758.1"/>
    </source>
</evidence>
<feature type="chain" id="PRO_5037414031" evidence="1">
    <location>
        <begin position="22"/>
        <end position="120"/>
    </location>
</feature>
<dbReference type="RefSeq" id="WP_209376556.1">
    <property type="nucleotide sequence ID" value="NZ_JAGIZA010000021.1"/>
</dbReference>
<dbReference type="AlphaFoldDB" id="A0A940N1Z9"/>
<reference evidence="2" key="1">
    <citation type="submission" date="2021-03" db="EMBL/GenBank/DDBJ databases">
        <authorList>
            <person name="So Y."/>
        </authorList>
    </citation>
    <scope>NUCLEOTIDE SEQUENCE</scope>
    <source>
        <strain evidence="2">SG15</strain>
    </source>
</reference>
<dbReference type="NCBIfam" id="NF047412">
    <property type="entry name" value="sig_GCG_CRPN_rpt"/>
    <property type="match status" value="1"/>
</dbReference>
<evidence type="ECO:0000256" key="1">
    <source>
        <dbReference type="SAM" id="SignalP"/>
    </source>
</evidence>